<keyword evidence="2" id="KW-0479">Metal-binding</keyword>
<keyword evidence="3" id="KW-0862">Zinc</keyword>
<dbReference type="Proteomes" id="UP001293593">
    <property type="component" value="Unassembled WGS sequence"/>
</dbReference>
<protein>
    <recommendedName>
        <fullName evidence="4">Protein yippee-like</fullName>
    </recommendedName>
</protein>
<proteinExistence type="inferred from homology"/>
<feature type="domain" description="Yippee" evidence="5">
    <location>
        <begin position="10"/>
        <end position="107"/>
    </location>
</feature>
<dbReference type="InterPro" id="IPR039058">
    <property type="entry name" value="Yippee_fam"/>
</dbReference>
<dbReference type="PROSITE" id="PS51792">
    <property type="entry name" value="YIPPEE"/>
    <property type="match status" value="1"/>
</dbReference>
<comment type="caution">
    <text evidence="6">The sequence shown here is derived from an EMBL/GenBank/DDBJ whole genome shotgun (WGS) entry which is preliminary data.</text>
</comment>
<evidence type="ECO:0000256" key="1">
    <source>
        <dbReference type="ARBA" id="ARBA00005613"/>
    </source>
</evidence>
<reference evidence="6" key="1">
    <citation type="submission" date="2023-10" db="EMBL/GenBank/DDBJ databases">
        <title>Chromosome-level genome of the transformable northern wattle, Acacia crassicarpa.</title>
        <authorList>
            <person name="Massaro I."/>
            <person name="Sinha N.R."/>
            <person name="Poethig S."/>
            <person name="Leichty A.R."/>
        </authorList>
    </citation>
    <scope>NUCLEOTIDE SEQUENCE</scope>
    <source>
        <strain evidence="6">Acra3RX</strain>
        <tissue evidence="6">Leaf</tissue>
    </source>
</reference>
<organism evidence="6 7">
    <name type="scientific">Acacia crassicarpa</name>
    <name type="common">northern wattle</name>
    <dbReference type="NCBI Taxonomy" id="499986"/>
    <lineage>
        <taxon>Eukaryota</taxon>
        <taxon>Viridiplantae</taxon>
        <taxon>Streptophyta</taxon>
        <taxon>Embryophyta</taxon>
        <taxon>Tracheophyta</taxon>
        <taxon>Spermatophyta</taxon>
        <taxon>Magnoliopsida</taxon>
        <taxon>eudicotyledons</taxon>
        <taxon>Gunneridae</taxon>
        <taxon>Pentapetalae</taxon>
        <taxon>rosids</taxon>
        <taxon>fabids</taxon>
        <taxon>Fabales</taxon>
        <taxon>Fabaceae</taxon>
        <taxon>Caesalpinioideae</taxon>
        <taxon>mimosoid clade</taxon>
        <taxon>Acacieae</taxon>
        <taxon>Acacia</taxon>
    </lineage>
</organism>
<accession>A0AAE1KM65</accession>
<gene>
    <name evidence="6" type="ORF">QN277_015570</name>
</gene>
<dbReference type="GO" id="GO:0046872">
    <property type="term" value="F:metal ion binding"/>
    <property type="evidence" value="ECO:0007669"/>
    <property type="project" value="UniProtKB-KW"/>
</dbReference>
<evidence type="ECO:0000259" key="5">
    <source>
        <dbReference type="PROSITE" id="PS51792"/>
    </source>
</evidence>
<dbReference type="EMBL" id="JAWXYG010000003">
    <property type="protein sequence ID" value="KAK4277595.1"/>
    <property type="molecule type" value="Genomic_DNA"/>
</dbReference>
<dbReference type="Pfam" id="PF03226">
    <property type="entry name" value="Yippee-Mis18"/>
    <property type="match status" value="1"/>
</dbReference>
<sequence length="108" mass="12259">MADLGGEASSSFRCRNCQTAIALRSDLLSKSFKAKSGAAFMFSHARNIIEGAKQDRQLMTGMFSITNIYCSECGLELGWKYIRAYQPSQKYKEGNFIIEKAKIFKQYY</sequence>
<dbReference type="PANTHER" id="PTHR13848">
    <property type="entry name" value="PROTEIN YIPPEE-LIKE CG15309-RELATED"/>
    <property type="match status" value="1"/>
</dbReference>
<dbReference type="InterPro" id="IPR034751">
    <property type="entry name" value="Yippee"/>
</dbReference>
<dbReference type="AlphaFoldDB" id="A0AAE1KM65"/>
<comment type="similarity">
    <text evidence="1 4">Belongs to the yippee family.</text>
</comment>
<evidence type="ECO:0000256" key="4">
    <source>
        <dbReference type="RuleBase" id="RU110713"/>
    </source>
</evidence>
<evidence type="ECO:0000313" key="7">
    <source>
        <dbReference type="Proteomes" id="UP001293593"/>
    </source>
</evidence>
<name>A0AAE1KM65_9FABA</name>
<evidence type="ECO:0000256" key="3">
    <source>
        <dbReference type="ARBA" id="ARBA00022833"/>
    </source>
</evidence>
<evidence type="ECO:0000256" key="2">
    <source>
        <dbReference type="ARBA" id="ARBA00022723"/>
    </source>
</evidence>
<keyword evidence="7" id="KW-1185">Reference proteome</keyword>
<dbReference type="InterPro" id="IPR004910">
    <property type="entry name" value="Yippee/Mis18/Cereblon"/>
</dbReference>
<evidence type="ECO:0000313" key="6">
    <source>
        <dbReference type="EMBL" id="KAK4277595.1"/>
    </source>
</evidence>